<proteinExistence type="predicted"/>
<evidence type="ECO:0000256" key="2">
    <source>
        <dbReference type="SAM" id="Phobius"/>
    </source>
</evidence>
<accession>A0A2N3LAT2</accession>
<keyword evidence="2" id="KW-0472">Membrane</keyword>
<evidence type="ECO:0000313" key="5">
    <source>
        <dbReference type="Proteomes" id="UP000233332"/>
    </source>
</evidence>
<dbReference type="EMBL" id="NXGX01000001">
    <property type="protein sequence ID" value="PKR59878.1"/>
    <property type="molecule type" value="Genomic_DNA"/>
</dbReference>
<protein>
    <recommendedName>
        <fullName evidence="3">Zinc finger/thioredoxin putative domain-containing protein</fullName>
    </recommendedName>
</protein>
<dbReference type="Pfam" id="PF13717">
    <property type="entry name" value="Zn_ribbon_4"/>
    <property type="match status" value="1"/>
</dbReference>
<evidence type="ECO:0000313" key="4">
    <source>
        <dbReference type="EMBL" id="PKR59878.1"/>
    </source>
</evidence>
<sequence>MIITCPDCSKKYSVKTEAIGPKGRTVRCKSCGNSWHQDPPGAKKPEPAPAPAAQSDSDLPAPFNQEGALGADFNADRMGGGGVDPGFEDADKIPDPPPIPEQLIRNNPKPAPKKKKGIVGWIVFLLLIGGIGAGGYFAKDILINLWPPIAKVYDMVGLDVPHVGDGLDIRELPPTREDEDGVDVLVVRAEIVNIVEEPVVLPYLLIELLDPLDRVVQRKKMPLIYDETKAQASADMPMEPQMLPAGESITVETKIRRPNPTATRLQVTFLDPREAAEP</sequence>
<dbReference type="RefSeq" id="WP_101298948.1">
    <property type="nucleotide sequence ID" value="NZ_NXGX01000001.1"/>
</dbReference>
<dbReference type="AlphaFoldDB" id="A0A2N3LAT2"/>
<keyword evidence="2" id="KW-0812">Transmembrane</keyword>
<dbReference type="InterPro" id="IPR021834">
    <property type="entry name" value="DUF3426"/>
</dbReference>
<name>A0A2N3LAT2_9PROT</name>
<feature type="transmembrane region" description="Helical" evidence="2">
    <location>
        <begin position="118"/>
        <end position="138"/>
    </location>
</feature>
<comment type="caution">
    <text evidence="4">The sequence shown here is derived from an EMBL/GenBank/DDBJ whole genome shotgun (WGS) entry which is preliminary data.</text>
</comment>
<reference evidence="4 5" key="1">
    <citation type="submission" date="2017-09" db="EMBL/GenBank/DDBJ databases">
        <title>Biodiversity and function of Thalassospira species in the particle-attached aromatic-hydrocarbon-degrading consortia from the surface seawater of the China South Sea.</title>
        <authorList>
            <person name="Dong C."/>
            <person name="Lai Q."/>
            <person name="Shao Z."/>
        </authorList>
    </citation>
    <scope>NUCLEOTIDE SEQUENCE [LARGE SCALE GENOMIC DNA]</scope>
    <source>
        <strain evidence="4 5">139Z-12</strain>
    </source>
</reference>
<feature type="domain" description="Zinc finger/thioredoxin putative" evidence="3">
    <location>
        <begin position="1"/>
        <end position="35"/>
    </location>
</feature>
<feature type="compositionally biased region" description="Low complexity" evidence="1">
    <location>
        <begin position="51"/>
        <end position="62"/>
    </location>
</feature>
<gene>
    <name evidence="4" type="ORF">COO92_00425</name>
</gene>
<dbReference type="NCBIfam" id="TIGR02098">
    <property type="entry name" value="MJ0042_CXXC"/>
    <property type="match status" value="1"/>
</dbReference>
<dbReference type="Pfam" id="PF11906">
    <property type="entry name" value="DUF3426"/>
    <property type="match status" value="1"/>
</dbReference>
<dbReference type="Proteomes" id="UP000233332">
    <property type="component" value="Unassembled WGS sequence"/>
</dbReference>
<evidence type="ECO:0000256" key="1">
    <source>
        <dbReference type="SAM" id="MobiDB-lite"/>
    </source>
</evidence>
<dbReference type="InterPro" id="IPR011723">
    <property type="entry name" value="Znf/thioredoxin_put"/>
</dbReference>
<evidence type="ECO:0000259" key="3">
    <source>
        <dbReference type="Pfam" id="PF13717"/>
    </source>
</evidence>
<organism evidence="4 5">
    <name type="scientific">Thalassospira lohafexi</name>
    <dbReference type="NCBI Taxonomy" id="744227"/>
    <lineage>
        <taxon>Bacteria</taxon>
        <taxon>Pseudomonadati</taxon>
        <taxon>Pseudomonadota</taxon>
        <taxon>Alphaproteobacteria</taxon>
        <taxon>Rhodospirillales</taxon>
        <taxon>Thalassospiraceae</taxon>
        <taxon>Thalassospira</taxon>
    </lineage>
</organism>
<keyword evidence="2" id="KW-1133">Transmembrane helix</keyword>
<feature type="region of interest" description="Disordered" evidence="1">
    <location>
        <begin position="32"/>
        <end position="89"/>
    </location>
</feature>
<keyword evidence="5" id="KW-1185">Reference proteome</keyword>